<dbReference type="AlphaFoldDB" id="A0AAN6MCR7"/>
<dbReference type="Pfam" id="PF00856">
    <property type="entry name" value="SET"/>
    <property type="match status" value="1"/>
</dbReference>
<name>A0AAN6MCR7_9PEZI</name>
<reference evidence="2" key="1">
    <citation type="journal article" date="2023" name="Mol. Phylogenet. Evol.">
        <title>Genome-scale phylogeny and comparative genomics of the fungal order Sordariales.</title>
        <authorList>
            <person name="Hensen N."/>
            <person name="Bonometti L."/>
            <person name="Westerberg I."/>
            <person name="Brannstrom I.O."/>
            <person name="Guillou S."/>
            <person name="Cros-Aarteil S."/>
            <person name="Calhoun S."/>
            <person name="Haridas S."/>
            <person name="Kuo A."/>
            <person name="Mondo S."/>
            <person name="Pangilinan J."/>
            <person name="Riley R."/>
            <person name="LaButti K."/>
            <person name="Andreopoulos B."/>
            <person name="Lipzen A."/>
            <person name="Chen C."/>
            <person name="Yan M."/>
            <person name="Daum C."/>
            <person name="Ng V."/>
            <person name="Clum A."/>
            <person name="Steindorff A."/>
            <person name="Ohm R.A."/>
            <person name="Martin F."/>
            <person name="Silar P."/>
            <person name="Natvig D.O."/>
            <person name="Lalanne C."/>
            <person name="Gautier V."/>
            <person name="Ament-Velasquez S.L."/>
            <person name="Kruys A."/>
            <person name="Hutchinson M.I."/>
            <person name="Powell A.J."/>
            <person name="Barry K."/>
            <person name="Miller A.N."/>
            <person name="Grigoriev I.V."/>
            <person name="Debuchy R."/>
            <person name="Gladieux P."/>
            <person name="Hiltunen Thoren M."/>
            <person name="Johannesson H."/>
        </authorList>
    </citation>
    <scope>NUCLEOTIDE SEQUENCE</scope>
    <source>
        <strain evidence="2">CBS 103.79</strain>
    </source>
</reference>
<evidence type="ECO:0000313" key="2">
    <source>
        <dbReference type="EMBL" id="KAK3897686.1"/>
    </source>
</evidence>
<protein>
    <recommendedName>
        <fullName evidence="1">SET domain-containing protein</fullName>
    </recommendedName>
</protein>
<dbReference type="EMBL" id="MU856092">
    <property type="protein sequence ID" value="KAK3897686.1"/>
    <property type="molecule type" value="Genomic_DNA"/>
</dbReference>
<dbReference type="PANTHER" id="PTHR47643">
    <property type="entry name" value="TPR DOMAIN PROTEIN (AFU_ORTHOLOGUE AFUA_5G12710)"/>
    <property type="match status" value="1"/>
</dbReference>
<evidence type="ECO:0000259" key="1">
    <source>
        <dbReference type="PROSITE" id="PS50280"/>
    </source>
</evidence>
<evidence type="ECO:0000313" key="3">
    <source>
        <dbReference type="Proteomes" id="UP001303889"/>
    </source>
</evidence>
<feature type="domain" description="SET" evidence="1">
    <location>
        <begin position="226"/>
        <end position="394"/>
    </location>
</feature>
<dbReference type="PANTHER" id="PTHR47643:SF2">
    <property type="entry name" value="TPR DOMAIN PROTEIN (AFU_ORTHOLOGUE AFUA_5G12710)"/>
    <property type="match status" value="1"/>
</dbReference>
<dbReference type="InterPro" id="IPR046341">
    <property type="entry name" value="SET_dom_sf"/>
</dbReference>
<sequence length="497" mass="53803">MTPKSSDTTIYLTEQEADRIRKTATEHLKKCSDLAGHAREPRDAKAAISQATGAALMADMGTMTLAHPQPITPPLLIVSQPYPPSLIPISELRPIKISELQLSTHHRGRQLAVKRMSPVVTLSTRSWTMVQDDAGEIERLEIALHSTGPGGRDMLESARSFVLKEPYFTLTPDGEPTLRIDHPSDLLTITAPTNKAPASDPANTQLTTTVSPPVKAKSVNATSVGGRTEVRETATMGRGLFVVGQVVKRGEVVMGEKAFCAVSGVGKTAVTWDGRDGRVRVAAVGLERAVVKKLLGNPGEIGQVMGLFGDWEGAGERVVEAGDGPVVDVFRVQDIVARNAFGMGEGGSAGLWIRAAYINHSCVPNAERELVGDLMIVRATRDIAVGEQIFHSYDQSADYEARQKVLITTWGFECGCALCVVEKGDEPAVRETRRELAKEADEFVRVARWPAGRLAIVKGRRLAKKIQETYGEERYRGLPRLATRGIQAWLAKAAASS</sequence>
<gene>
    <name evidence="2" type="ORF">C8A05DRAFT_19589</name>
</gene>
<dbReference type="InterPro" id="IPR001214">
    <property type="entry name" value="SET_dom"/>
</dbReference>
<dbReference type="PROSITE" id="PS50280">
    <property type="entry name" value="SET"/>
    <property type="match status" value="1"/>
</dbReference>
<accession>A0AAN6MCR7</accession>
<dbReference type="Proteomes" id="UP001303889">
    <property type="component" value="Unassembled WGS sequence"/>
</dbReference>
<proteinExistence type="predicted"/>
<comment type="caution">
    <text evidence="2">The sequence shown here is derived from an EMBL/GenBank/DDBJ whole genome shotgun (WGS) entry which is preliminary data.</text>
</comment>
<keyword evidence="3" id="KW-1185">Reference proteome</keyword>
<organism evidence="2 3">
    <name type="scientific">Staphylotrichum tortipilum</name>
    <dbReference type="NCBI Taxonomy" id="2831512"/>
    <lineage>
        <taxon>Eukaryota</taxon>
        <taxon>Fungi</taxon>
        <taxon>Dikarya</taxon>
        <taxon>Ascomycota</taxon>
        <taxon>Pezizomycotina</taxon>
        <taxon>Sordariomycetes</taxon>
        <taxon>Sordariomycetidae</taxon>
        <taxon>Sordariales</taxon>
        <taxon>Chaetomiaceae</taxon>
        <taxon>Staphylotrichum</taxon>
    </lineage>
</organism>
<dbReference type="CDD" id="cd20071">
    <property type="entry name" value="SET_SMYD"/>
    <property type="match status" value="1"/>
</dbReference>
<reference evidence="2" key="2">
    <citation type="submission" date="2023-05" db="EMBL/GenBank/DDBJ databases">
        <authorList>
            <consortium name="Lawrence Berkeley National Laboratory"/>
            <person name="Steindorff A."/>
            <person name="Hensen N."/>
            <person name="Bonometti L."/>
            <person name="Westerberg I."/>
            <person name="Brannstrom I.O."/>
            <person name="Guillou S."/>
            <person name="Cros-Aarteil S."/>
            <person name="Calhoun S."/>
            <person name="Haridas S."/>
            <person name="Kuo A."/>
            <person name="Mondo S."/>
            <person name="Pangilinan J."/>
            <person name="Riley R."/>
            <person name="Labutti K."/>
            <person name="Andreopoulos B."/>
            <person name="Lipzen A."/>
            <person name="Chen C."/>
            <person name="Yanf M."/>
            <person name="Daum C."/>
            <person name="Ng V."/>
            <person name="Clum A."/>
            <person name="Ohm R."/>
            <person name="Martin F."/>
            <person name="Silar P."/>
            <person name="Natvig D."/>
            <person name="Lalanne C."/>
            <person name="Gautier V."/>
            <person name="Ament-Velasquez S.L."/>
            <person name="Kruys A."/>
            <person name="Hutchinson M.I."/>
            <person name="Powell A.J."/>
            <person name="Barry K."/>
            <person name="Miller A.N."/>
            <person name="Grigoriev I.V."/>
            <person name="Debuchy R."/>
            <person name="Gladieux P."/>
            <person name="Thoren M.H."/>
            <person name="Johannesson H."/>
        </authorList>
    </citation>
    <scope>NUCLEOTIDE SEQUENCE</scope>
    <source>
        <strain evidence="2">CBS 103.79</strain>
    </source>
</reference>
<dbReference type="Gene3D" id="2.170.270.10">
    <property type="entry name" value="SET domain"/>
    <property type="match status" value="1"/>
</dbReference>
<dbReference type="InterPro" id="IPR053209">
    <property type="entry name" value="Gramillin-biosynth_MTr"/>
</dbReference>
<dbReference type="SUPFAM" id="SSF82199">
    <property type="entry name" value="SET domain"/>
    <property type="match status" value="1"/>
</dbReference>